<evidence type="ECO:0000256" key="1">
    <source>
        <dbReference type="ARBA" id="ARBA00004170"/>
    </source>
</evidence>
<dbReference type="PROSITE" id="PS50846">
    <property type="entry name" value="HMA_2"/>
    <property type="match status" value="2"/>
</dbReference>
<comment type="subcellular location">
    <subcellularLocation>
        <location evidence="1">Membrane</location>
        <topology evidence="1">Peripheral membrane protein</topology>
    </subcellularLocation>
</comment>
<keyword evidence="2" id="KW-0488">Methylation</keyword>
<sequence length="273" mass="31355">MGEEKKEDGNKEEEKKEEGIKEEKKEEEKKEEEEPQEIVLKVDMHCKACARKVTRALKGFQGVENVTADCKANKVVVKGKTADPIKVCDRVQKKSGRKVQLISPLPKPPEENSKEQIKEPVVEEKKKEEPPAVVTVVLNVQMHCEACAQVLQKRIRKVQGVESVTTDFANNQVIVKGIVDPEKLVSDVYKRTRRQASIVKDEEKKEEEKKDDEKKEEKEEEKKESEEGKEGDDDATSIDIKKSEHWPQRYYMEYAVYPPQMFSDENPHACSVM</sequence>
<accession>A0ABD2ZTZ6</accession>
<comment type="caution">
    <text evidence="8">The sequence shown here is derived from an EMBL/GenBank/DDBJ whole genome shotgun (WGS) entry which is preliminary data.</text>
</comment>
<dbReference type="InterPro" id="IPR006121">
    <property type="entry name" value="HMA_dom"/>
</dbReference>
<dbReference type="AlphaFoldDB" id="A0ABD2ZTZ6"/>
<feature type="compositionally biased region" description="Basic and acidic residues" evidence="6">
    <location>
        <begin position="108"/>
        <end position="124"/>
    </location>
</feature>
<evidence type="ECO:0000313" key="9">
    <source>
        <dbReference type="Proteomes" id="UP001630127"/>
    </source>
</evidence>
<evidence type="ECO:0000313" key="8">
    <source>
        <dbReference type="EMBL" id="KAL3521815.1"/>
    </source>
</evidence>
<organism evidence="8 9">
    <name type="scientific">Cinchona calisaya</name>
    <dbReference type="NCBI Taxonomy" id="153742"/>
    <lineage>
        <taxon>Eukaryota</taxon>
        <taxon>Viridiplantae</taxon>
        <taxon>Streptophyta</taxon>
        <taxon>Embryophyta</taxon>
        <taxon>Tracheophyta</taxon>
        <taxon>Spermatophyta</taxon>
        <taxon>Magnoliopsida</taxon>
        <taxon>eudicotyledons</taxon>
        <taxon>Gunneridae</taxon>
        <taxon>Pentapetalae</taxon>
        <taxon>asterids</taxon>
        <taxon>lamiids</taxon>
        <taxon>Gentianales</taxon>
        <taxon>Rubiaceae</taxon>
        <taxon>Cinchonoideae</taxon>
        <taxon>Cinchoneae</taxon>
        <taxon>Cinchona</taxon>
    </lineage>
</organism>
<dbReference type="InterPro" id="IPR036163">
    <property type="entry name" value="HMA_dom_sf"/>
</dbReference>
<feature type="domain" description="HMA" evidence="7">
    <location>
        <begin position="133"/>
        <end position="197"/>
    </location>
</feature>
<dbReference type="Proteomes" id="UP001630127">
    <property type="component" value="Unassembled WGS sequence"/>
</dbReference>
<proteinExistence type="inferred from homology"/>
<dbReference type="PANTHER" id="PTHR46195:SF10">
    <property type="entry name" value="HEAVY METAL-ASSOCIATED DOMAIN CONTAINING PROTEIN, EXPRESSED"/>
    <property type="match status" value="1"/>
</dbReference>
<feature type="compositionally biased region" description="Basic and acidic residues" evidence="6">
    <location>
        <begin position="1"/>
        <end position="28"/>
    </location>
</feature>
<evidence type="ECO:0000256" key="6">
    <source>
        <dbReference type="SAM" id="MobiDB-lite"/>
    </source>
</evidence>
<dbReference type="CDD" id="cd00371">
    <property type="entry name" value="HMA"/>
    <property type="match status" value="2"/>
</dbReference>
<keyword evidence="3" id="KW-0479">Metal-binding</keyword>
<name>A0ABD2ZTZ6_9GENT</name>
<protein>
    <recommendedName>
        <fullName evidence="7">HMA domain-containing protein</fullName>
    </recommendedName>
</protein>
<dbReference type="EMBL" id="JBJUIK010000007">
    <property type="protein sequence ID" value="KAL3521815.1"/>
    <property type="molecule type" value="Genomic_DNA"/>
</dbReference>
<feature type="region of interest" description="Disordered" evidence="6">
    <location>
        <begin position="1"/>
        <end position="37"/>
    </location>
</feature>
<comment type="similarity">
    <text evidence="5">Belongs to the HIPP family.</text>
</comment>
<evidence type="ECO:0000256" key="3">
    <source>
        <dbReference type="ARBA" id="ARBA00022723"/>
    </source>
</evidence>
<gene>
    <name evidence="8" type="ORF">ACH5RR_014649</name>
</gene>
<dbReference type="SUPFAM" id="SSF55008">
    <property type="entry name" value="HMA, heavy metal-associated domain"/>
    <property type="match status" value="2"/>
</dbReference>
<keyword evidence="4" id="KW-0449">Lipoprotein</keyword>
<dbReference type="GO" id="GO:0046872">
    <property type="term" value="F:metal ion binding"/>
    <property type="evidence" value="ECO:0007669"/>
    <property type="project" value="UniProtKB-KW"/>
</dbReference>
<feature type="region of interest" description="Disordered" evidence="6">
    <location>
        <begin position="102"/>
        <end position="124"/>
    </location>
</feature>
<feature type="compositionally biased region" description="Basic and acidic residues" evidence="6">
    <location>
        <begin position="199"/>
        <end position="228"/>
    </location>
</feature>
<keyword evidence="9" id="KW-1185">Reference proteome</keyword>
<evidence type="ECO:0000259" key="7">
    <source>
        <dbReference type="PROSITE" id="PS50846"/>
    </source>
</evidence>
<dbReference type="Pfam" id="PF00403">
    <property type="entry name" value="HMA"/>
    <property type="match status" value="2"/>
</dbReference>
<evidence type="ECO:0000256" key="2">
    <source>
        <dbReference type="ARBA" id="ARBA00022481"/>
    </source>
</evidence>
<feature type="region of interest" description="Disordered" evidence="6">
    <location>
        <begin position="198"/>
        <end position="242"/>
    </location>
</feature>
<evidence type="ECO:0000256" key="5">
    <source>
        <dbReference type="ARBA" id="ARBA00024045"/>
    </source>
</evidence>
<dbReference type="PANTHER" id="PTHR46195">
    <property type="entry name" value="HEAVY METAL-ASSOCIATED ISOPRENYLATED PLANT PROTEIN 7"/>
    <property type="match status" value="1"/>
</dbReference>
<dbReference type="GO" id="GO:0009626">
    <property type="term" value="P:plant-type hypersensitive response"/>
    <property type="evidence" value="ECO:0007669"/>
    <property type="project" value="UniProtKB-KW"/>
</dbReference>
<evidence type="ECO:0000256" key="4">
    <source>
        <dbReference type="ARBA" id="ARBA00023289"/>
    </source>
</evidence>
<keyword evidence="4" id="KW-0636">Prenylation</keyword>
<reference evidence="8 9" key="1">
    <citation type="submission" date="2024-11" db="EMBL/GenBank/DDBJ databases">
        <title>A near-complete genome assembly of Cinchona calisaya.</title>
        <authorList>
            <person name="Lian D.C."/>
            <person name="Zhao X.W."/>
            <person name="Wei L."/>
        </authorList>
    </citation>
    <scope>NUCLEOTIDE SEQUENCE [LARGE SCALE GENOMIC DNA]</scope>
    <source>
        <tissue evidence="8">Nenye</tissue>
    </source>
</reference>
<feature type="domain" description="HMA" evidence="7">
    <location>
        <begin position="35"/>
        <end position="99"/>
    </location>
</feature>
<dbReference type="GO" id="GO:0016020">
    <property type="term" value="C:membrane"/>
    <property type="evidence" value="ECO:0007669"/>
    <property type="project" value="UniProtKB-SubCell"/>
</dbReference>
<dbReference type="Gene3D" id="3.30.70.100">
    <property type="match status" value="2"/>
</dbReference>
<dbReference type="InterPro" id="IPR044577">
    <property type="entry name" value="HIPP4/7/8/17/18/19"/>
</dbReference>